<evidence type="ECO:0000256" key="1">
    <source>
        <dbReference type="SAM" id="Phobius"/>
    </source>
</evidence>
<keyword evidence="1" id="KW-0812">Transmembrane</keyword>
<sequence>MSRTLIRNTAIGLTAWLVLLGILSARGFFSDFSRVPPRITLALLTPLPVVLFFTRSRAGKQFLSQVQPQWLIYLQSFRILVEVGLWLLVRNGSLPEQMSFEGRNFDILTGLFAFPVGYYCFVKKTWPPVIALLYNIAGLLLLVNIIAVSALSLPSPLRAFHNGPDSSLITTFPFIYLPGLLVPLAYTLHIFSLRQWKMWVRYPVVSSQT</sequence>
<reference evidence="2 3" key="1">
    <citation type="submission" date="2016-04" db="EMBL/GenBank/DDBJ databases">
        <authorList>
            <person name="Chen L."/>
            <person name="Zhuang W."/>
            <person name="Wang G."/>
        </authorList>
    </citation>
    <scope>NUCLEOTIDE SEQUENCE [LARGE SCALE GENOMIC DNA]</scope>
    <source>
        <strain evidence="3">GR20</strain>
    </source>
</reference>
<name>A0ABX3NQT5_9BACT</name>
<keyword evidence="3" id="KW-1185">Reference proteome</keyword>
<evidence type="ECO:0000313" key="2">
    <source>
        <dbReference type="EMBL" id="OQP43766.1"/>
    </source>
</evidence>
<evidence type="ECO:0000313" key="3">
    <source>
        <dbReference type="Proteomes" id="UP000192277"/>
    </source>
</evidence>
<organism evidence="2 3">
    <name type="scientific">Niastella koreensis</name>
    <dbReference type="NCBI Taxonomy" id="354356"/>
    <lineage>
        <taxon>Bacteria</taxon>
        <taxon>Pseudomonadati</taxon>
        <taxon>Bacteroidota</taxon>
        <taxon>Chitinophagia</taxon>
        <taxon>Chitinophagales</taxon>
        <taxon>Chitinophagaceae</taxon>
        <taxon>Niastella</taxon>
    </lineage>
</organism>
<dbReference type="Proteomes" id="UP000192277">
    <property type="component" value="Unassembled WGS sequence"/>
</dbReference>
<keyword evidence="1" id="KW-0472">Membrane</keyword>
<feature type="transmembrane region" description="Helical" evidence="1">
    <location>
        <begin position="129"/>
        <end position="153"/>
    </location>
</feature>
<proteinExistence type="predicted"/>
<accession>A0ABX3NQT5</accession>
<gene>
    <name evidence="2" type="ORF">A4D02_09795</name>
</gene>
<feature type="transmembrane region" description="Helical" evidence="1">
    <location>
        <begin position="104"/>
        <end position="122"/>
    </location>
</feature>
<feature type="transmembrane region" description="Helical" evidence="1">
    <location>
        <begin position="70"/>
        <end position="89"/>
    </location>
</feature>
<protein>
    <submittedName>
        <fullName evidence="2">Uncharacterized protein</fullName>
    </submittedName>
</protein>
<dbReference type="RefSeq" id="WP_014218745.1">
    <property type="nucleotide sequence ID" value="NZ_LWBO01000034.1"/>
</dbReference>
<dbReference type="EMBL" id="LWBO01000034">
    <property type="protein sequence ID" value="OQP43766.1"/>
    <property type="molecule type" value="Genomic_DNA"/>
</dbReference>
<feature type="transmembrane region" description="Helical" evidence="1">
    <location>
        <begin position="173"/>
        <end position="191"/>
    </location>
</feature>
<comment type="caution">
    <text evidence="2">The sequence shown here is derived from an EMBL/GenBank/DDBJ whole genome shotgun (WGS) entry which is preliminary data.</text>
</comment>
<feature type="transmembrane region" description="Helical" evidence="1">
    <location>
        <begin position="35"/>
        <end position="54"/>
    </location>
</feature>
<keyword evidence="1" id="KW-1133">Transmembrane helix</keyword>